<dbReference type="GO" id="GO:0044780">
    <property type="term" value="P:bacterial-type flagellum assembly"/>
    <property type="evidence" value="ECO:0007669"/>
    <property type="project" value="InterPro"/>
</dbReference>
<gene>
    <name evidence="4" type="ORF">SAMN05216389_105142</name>
</gene>
<feature type="coiled-coil region" evidence="2">
    <location>
        <begin position="84"/>
        <end position="116"/>
    </location>
</feature>
<dbReference type="Pfam" id="PF05130">
    <property type="entry name" value="FlgN"/>
    <property type="match status" value="1"/>
</dbReference>
<dbReference type="Gene3D" id="1.20.58.300">
    <property type="entry name" value="FlgN-like"/>
    <property type="match status" value="1"/>
</dbReference>
<sequence length="162" mass="18710">MSVESIIQSIKNLVKVHENLLKISEEKTEVVKAGSVDKLQTVLIKERKLVQLLDKEEDSRKKKVDEWFLQNGFPTEDTTISKILESLTNEKEKKELENHTVELTELMLKLKQQEQLNLALIQQSMQFVQVSLDLMSPSLKNMNYGNEKDQSSSNRSMFDSRA</sequence>
<feature type="compositionally biased region" description="Polar residues" evidence="3">
    <location>
        <begin position="151"/>
        <end position="162"/>
    </location>
</feature>
<dbReference type="InterPro" id="IPR036679">
    <property type="entry name" value="FlgN-like_sf"/>
</dbReference>
<evidence type="ECO:0000256" key="2">
    <source>
        <dbReference type="SAM" id="Coils"/>
    </source>
</evidence>
<dbReference type="Proteomes" id="UP000198618">
    <property type="component" value="Unassembled WGS sequence"/>
</dbReference>
<proteinExistence type="predicted"/>
<keyword evidence="2" id="KW-0175">Coiled coil</keyword>
<protein>
    <submittedName>
        <fullName evidence="4">FlgN protein</fullName>
    </submittedName>
</protein>
<dbReference type="EMBL" id="FOHE01000005">
    <property type="protein sequence ID" value="SET09450.1"/>
    <property type="molecule type" value="Genomic_DNA"/>
</dbReference>
<organism evidence="4 5">
    <name type="scientific">Oceanobacillus limi</name>
    <dbReference type="NCBI Taxonomy" id="930131"/>
    <lineage>
        <taxon>Bacteria</taxon>
        <taxon>Bacillati</taxon>
        <taxon>Bacillota</taxon>
        <taxon>Bacilli</taxon>
        <taxon>Bacillales</taxon>
        <taxon>Bacillaceae</taxon>
        <taxon>Oceanobacillus</taxon>
    </lineage>
</organism>
<dbReference type="STRING" id="930131.SAMN05216389_105142"/>
<dbReference type="OrthoDB" id="2381500at2"/>
<dbReference type="SUPFAM" id="SSF140566">
    <property type="entry name" value="FlgN-like"/>
    <property type="match status" value="1"/>
</dbReference>
<dbReference type="RefSeq" id="WP_090868432.1">
    <property type="nucleotide sequence ID" value="NZ_FOHE01000005.1"/>
</dbReference>
<evidence type="ECO:0000256" key="1">
    <source>
        <dbReference type="ARBA" id="ARBA00022795"/>
    </source>
</evidence>
<evidence type="ECO:0000313" key="5">
    <source>
        <dbReference type="Proteomes" id="UP000198618"/>
    </source>
</evidence>
<keyword evidence="1" id="KW-1005">Bacterial flagellum biogenesis</keyword>
<evidence type="ECO:0000256" key="3">
    <source>
        <dbReference type="SAM" id="MobiDB-lite"/>
    </source>
</evidence>
<name>A0A1I0BQZ3_9BACI</name>
<accession>A0A1I0BQZ3</accession>
<dbReference type="InterPro" id="IPR007809">
    <property type="entry name" value="FlgN-like"/>
</dbReference>
<feature type="region of interest" description="Disordered" evidence="3">
    <location>
        <begin position="141"/>
        <end position="162"/>
    </location>
</feature>
<reference evidence="4 5" key="1">
    <citation type="submission" date="2016-10" db="EMBL/GenBank/DDBJ databases">
        <authorList>
            <person name="de Groot N.N."/>
        </authorList>
    </citation>
    <scope>NUCLEOTIDE SEQUENCE [LARGE SCALE GENOMIC DNA]</scope>
    <source>
        <strain evidence="4 5">IBRC-M 10780</strain>
    </source>
</reference>
<keyword evidence="5" id="KW-1185">Reference proteome</keyword>
<dbReference type="AlphaFoldDB" id="A0A1I0BQZ3"/>
<evidence type="ECO:0000313" key="4">
    <source>
        <dbReference type="EMBL" id="SET09450.1"/>
    </source>
</evidence>